<dbReference type="Pfam" id="PF06980">
    <property type="entry name" value="DUF1302"/>
    <property type="match status" value="1"/>
</dbReference>
<gene>
    <name evidence="2" type="ORF">HHL15_17645</name>
</gene>
<evidence type="ECO:0000313" key="3">
    <source>
        <dbReference type="Proteomes" id="UP000580043"/>
    </source>
</evidence>
<feature type="signal peptide" evidence="1">
    <location>
        <begin position="1"/>
        <end position="28"/>
    </location>
</feature>
<sequence length="550" mass="59232">MPIMHKHALKHAAVRACAGMALAAPAFAFNVDTGSSDLSVSWDNTFKYSAGWRVRGVNPDVAPAGTAGFTPQINTNDGDRNFSRGLISNRLDILSELGVRYKRDSGFRLSAAAWYDDVYQHDNERSAADAPGLNQSGAYDRFNRHTRIAHGRNAELLDAFAYTRQSLGDMNLNLKAGRFTQLYGESLFFGNNGIAGAQTPLDLARALSVPNSQFKEVARPVGQVSAQLQLTPDVIVGAYYQGEWRKSRLPAAGSYFSFADFVDDGGEILYTPYGPALRGRDIEPGNAGQGGAQVRFRSGDTEYGLYAATFHEKLPQFYARLNAGPAGVVPVDYVMVYGRNIRTVGGSFSTLVGDANVAGEISYRTNMPLVAAGSFVFPINDPAADGGSNARFPKGDTLHMNLSTISVLGANALWDGASFVGEFAFNRRLRVTDNPAALDPNATRDAGAIQFVFTPEYFQVLPETDLQIPIGVSYGLFGRSSVNGVLFPAENGGSLSVGAKAVYQKAWHVSLNYTHYVGTAGSVATPAGLNSYQNFHGDRDFVSLSVQRAF</sequence>
<dbReference type="EMBL" id="JABBGA010000016">
    <property type="protein sequence ID" value="NML27584.1"/>
    <property type="molecule type" value="Genomic_DNA"/>
</dbReference>
<dbReference type="InterPro" id="IPR010727">
    <property type="entry name" value="DUF1302"/>
</dbReference>
<keyword evidence="3" id="KW-1185">Reference proteome</keyword>
<evidence type="ECO:0000313" key="2">
    <source>
        <dbReference type="EMBL" id="NML27584.1"/>
    </source>
</evidence>
<reference evidence="2 3" key="1">
    <citation type="submission" date="2020-04" db="EMBL/GenBank/DDBJ databases">
        <title>Zoogloea sp. G-4-1-14 isolated from soil.</title>
        <authorList>
            <person name="Dahal R.H."/>
        </authorList>
    </citation>
    <scope>NUCLEOTIDE SEQUENCE [LARGE SCALE GENOMIC DNA]</scope>
    <source>
        <strain evidence="2 3">G-4-1-14</strain>
    </source>
</reference>
<accession>A0A848G8I3</accession>
<dbReference type="Proteomes" id="UP000580043">
    <property type="component" value="Unassembled WGS sequence"/>
</dbReference>
<organism evidence="2 3">
    <name type="scientific">Zoogloea dura</name>
    <dbReference type="NCBI Taxonomy" id="2728840"/>
    <lineage>
        <taxon>Bacteria</taxon>
        <taxon>Pseudomonadati</taxon>
        <taxon>Pseudomonadota</taxon>
        <taxon>Betaproteobacteria</taxon>
        <taxon>Rhodocyclales</taxon>
        <taxon>Zoogloeaceae</taxon>
        <taxon>Zoogloea</taxon>
    </lineage>
</organism>
<keyword evidence="1" id="KW-0732">Signal</keyword>
<evidence type="ECO:0000256" key="1">
    <source>
        <dbReference type="SAM" id="SignalP"/>
    </source>
</evidence>
<dbReference type="AlphaFoldDB" id="A0A848G8I3"/>
<comment type="caution">
    <text evidence="2">The sequence shown here is derived from an EMBL/GenBank/DDBJ whole genome shotgun (WGS) entry which is preliminary data.</text>
</comment>
<feature type="chain" id="PRO_5032725017" evidence="1">
    <location>
        <begin position="29"/>
        <end position="550"/>
    </location>
</feature>
<name>A0A848G8I3_9RHOO</name>
<proteinExistence type="predicted"/>
<protein>
    <submittedName>
        <fullName evidence="2">DUF1302 domain-containing protein</fullName>
    </submittedName>
</protein>